<dbReference type="AlphaFoldDB" id="A0A369Q8V3"/>
<dbReference type="InterPro" id="IPR001387">
    <property type="entry name" value="Cro/C1-type_HTH"/>
</dbReference>
<dbReference type="SMART" id="SM00530">
    <property type="entry name" value="HTH_XRE"/>
    <property type="match status" value="1"/>
</dbReference>
<evidence type="ECO:0000256" key="2">
    <source>
        <dbReference type="SAM" id="MobiDB-lite"/>
    </source>
</evidence>
<evidence type="ECO:0000256" key="1">
    <source>
        <dbReference type="ARBA" id="ARBA00023125"/>
    </source>
</evidence>
<dbReference type="GO" id="GO:0003700">
    <property type="term" value="F:DNA-binding transcription factor activity"/>
    <property type="evidence" value="ECO:0007669"/>
    <property type="project" value="TreeGrafter"/>
</dbReference>
<dbReference type="GO" id="GO:0005829">
    <property type="term" value="C:cytosol"/>
    <property type="evidence" value="ECO:0007669"/>
    <property type="project" value="TreeGrafter"/>
</dbReference>
<dbReference type="PANTHER" id="PTHR46797:SF1">
    <property type="entry name" value="METHYLPHOSPHONATE SYNTHASE"/>
    <property type="match status" value="1"/>
</dbReference>
<comment type="caution">
    <text evidence="5">The sequence shown here is derived from an EMBL/GenBank/DDBJ whole genome shotgun (WGS) entry which is preliminary data.</text>
</comment>
<reference evidence="5 6" key="1">
    <citation type="submission" date="2018-04" db="EMBL/GenBank/DDBJ databases">
        <title>Adhaeribacter sp. HMF7616 genome sequencing and assembly.</title>
        <authorList>
            <person name="Kang H."/>
            <person name="Kang J."/>
            <person name="Cha I."/>
            <person name="Kim H."/>
            <person name="Joh K."/>
        </authorList>
    </citation>
    <scope>NUCLEOTIDE SEQUENCE [LARGE SCALE GENOMIC DNA]</scope>
    <source>
        <strain evidence="5 6">HMF7616</strain>
    </source>
</reference>
<dbReference type="CDD" id="cd00093">
    <property type="entry name" value="HTH_XRE"/>
    <property type="match status" value="1"/>
</dbReference>
<dbReference type="GO" id="GO:0003677">
    <property type="term" value="F:DNA binding"/>
    <property type="evidence" value="ECO:0007669"/>
    <property type="project" value="UniProtKB-KW"/>
</dbReference>
<sequence>MDKKSWIATQSNPNNKGKDSPLTAIVPPHISDEPYTDQDPAYGNKKKTLLEAFTTTEKQLMPDKPKEKTTPLNAIIDNRFKKGTPEREDFEYEKSLVVLGAKIKELRKEKNLSQAELGEKVQVTRSQIAKIENAYHNFTFATITKVFNALDANITFQIQPREPEE</sequence>
<name>A0A369Q8V3_9BACT</name>
<dbReference type="Proteomes" id="UP000253919">
    <property type="component" value="Unassembled WGS sequence"/>
</dbReference>
<accession>A0A369Q8V3</accession>
<dbReference type="PROSITE" id="PS50943">
    <property type="entry name" value="HTH_CROC1"/>
    <property type="match status" value="1"/>
</dbReference>
<dbReference type="EMBL" id="QASA01000003">
    <property type="protein sequence ID" value="RDC58674.1"/>
    <property type="molecule type" value="Genomic_DNA"/>
</dbReference>
<evidence type="ECO:0000313" key="5">
    <source>
        <dbReference type="EMBL" id="RDC58718.1"/>
    </source>
</evidence>
<proteinExistence type="predicted"/>
<dbReference type="Pfam" id="PF01381">
    <property type="entry name" value="HTH_3"/>
    <property type="match status" value="1"/>
</dbReference>
<feature type="region of interest" description="Disordered" evidence="2">
    <location>
        <begin position="58"/>
        <end position="80"/>
    </location>
</feature>
<evidence type="ECO:0000259" key="3">
    <source>
        <dbReference type="PROSITE" id="PS50943"/>
    </source>
</evidence>
<feature type="domain" description="HTH cro/C1-type" evidence="3">
    <location>
        <begin position="103"/>
        <end position="157"/>
    </location>
</feature>
<evidence type="ECO:0000313" key="6">
    <source>
        <dbReference type="Proteomes" id="UP000253919"/>
    </source>
</evidence>
<gene>
    <name evidence="4" type="ORF">AHMF7616_05308</name>
    <name evidence="5" type="ORF">AHMF7616_05352</name>
</gene>
<dbReference type="EMBL" id="QASA01000003">
    <property type="protein sequence ID" value="RDC58718.1"/>
    <property type="molecule type" value="Genomic_DNA"/>
</dbReference>
<dbReference type="InterPro" id="IPR010982">
    <property type="entry name" value="Lambda_DNA-bd_dom_sf"/>
</dbReference>
<organism evidence="5 6">
    <name type="scientific">Adhaeribacter pallidiroseus</name>
    <dbReference type="NCBI Taxonomy" id="2072847"/>
    <lineage>
        <taxon>Bacteria</taxon>
        <taxon>Pseudomonadati</taxon>
        <taxon>Bacteroidota</taxon>
        <taxon>Cytophagia</taxon>
        <taxon>Cytophagales</taxon>
        <taxon>Hymenobacteraceae</taxon>
        <taxon>Adhaeribacter</taxon>
    </lineage>
</organism>
<feature type="region of interest" description="Disordered" evidence="2">
    <location>
        <begin position="1"/>
        <end position="44"/>
    </location>
</feature>
<dbReference type="Gene3D" id="1.10.260.40">
    <property type="entry name" value="lambda repressor-like DNA-binding domains"/>
    <property type="match status" value="1"/>
</dbReference>
<dbReference type="PANTHER" id="PTHR46797">
    <property type="entry name" value="HTH-TYPE TRANSCRIPTIONAL REGULATOR"/>
    <property type="match status" value="1"/>
</dbReference>
<dbReference type="SUPFAM" id="SSF47413">
    <property type="entry name" value="lambda repressor-like DNA-binding domains"/>
    <property type="match status" value="1"/>
</dbReference>
<keyword evidence="1" id="KW-0238">DNA-binding</keyword>
<protein>
    <recommendedName>
        <fullName evidence="3">HTH cro/C1-type domain-containing protein</fullName>
    </recommendedName>
</protein>
<dbReference type="InterPro" id="IPR050807">
    <property type="entry name" value="TransReg_Diox_bact_type"/>
</dbReference>
<keyword evidence="6" id="KW-1185">Reference proteome</keyword>
<evidence type="ECO:0000313" key="4">
    <source>
        <dbReference type="EMBL" id="RDC58674.1"/>
    </source>
</evidence>
<feature type="compositionally biased region" description="Basic and acidic residues" evidence="2">
    <location>
        <begin position="60"/>
        <end position="69"/>
    </location>
</feature>